<organism evidence="1 2">
    <name type="scientific">Pyrus ussuriensis x Pyrus communis</name>
    <dbReference type="NCBI Taxonomy" id="2448454"/>
    <lineage>
        <taxon>Eukaryota</taxon>
        <taxon>Viridiplantae</taxon>
        <taxon>Streptophyta</taxon>
        <taxon>Embryophyta</taxon>
        <taxon>Tracheophyta</taxon>
        <taxon>Spermatophyta</taxon>
        <taxon>Magnoliopsida</taxon>
        <taxon>eudicotyledons</taxon>
        <taxon>Gunneridae</taxon>
        <taxon>Pentapetalae</taxon>
        <taxon>rosids</taxon>
        <taxon>fabids</taxon>
        <taxon>Rosales</taxon>
        <taxon>Rosaceae</taxon>
        <taxon>Amygdaloideae</taxon>
        <taxon>Maleae</taxon>
        <taxon>Pyrus</taxon>
    </lineage>
</organism>
<evidence type="ECO:0000313" key="1">
    <source>
        <dbReference type="EMBL" id="KAB2622578.1"/>
    </source>
</evidence>
<reference evidence="2" key="2">
    <citation type="submission" date="2019-10" db="EMBL/GenBank/DDBJ databases">
        <title>A de novo genome assembly of a pear dwarfing rootstock.</title>
        <authorList>
            <person name="Wang F."/>
            <person name="Wang J."/>
            <person name="Li S."/>
            <person name="Zhang Y."/>
            <person name="Fang M."/>
            <person name="Ma L."/>
            <person name="Zhao Y."/>
            <person name="Jiang S."/>
        </authorList>
    </citation>
    <scope>NUCLEOTIDE SEQUENCE [LARGE SCALE GENOMIC DNA]</scope>
</reference>
<dbReference type="Proteomes" id="UP000327157">
    <property type="component" value="Chromosome 4"/>
</dbReference>
<dbReference type="EMBL" id="SMOL01000231">
    <property type="protein sequence ID" value="KAB2622578.1"/>
    <property type="molecule type" value="Genomic_DNA"/>
</dbReference>
<sequence>MTYMCAKFVTKEAILLLTASRDILLPLFHHLQCNAKFVGSLVILQCNVITKLISHTKEDLHHHPLLQCMPIINHLPLKSNSR</sequence>
<gene>
    <name evidence="1" type="ORF">D8674_024760</name>
</gene>
<reference evidence="1 2" key="3">
    <citation type="submission" date="2019-11" db="EMBL/GenBank/DDBJ databases">
        <title>A de novo genome assembly of a pear dwarfing rootstock.</title>
        <authorList>
            <person name="Wang F."/>
            <person name="Wang J."/>
            <person name="Li S."/>
            <person name="Zhang Y."/>
            <person name="Fang M."/>
            <person name="Ma L."/>
            <person name="Zhao Y."/>
            <person name="Jiang S."/>
        </authorList>
    </citation>
    <scope>NUCLEOTIDE SEQUENCE [LARGE SCALE GENOMIC DNA]</scope>
    <source>
        <strain evidence="1">S2</strain>
        <tissue evidence="1">Leaf</tissue>
    </source>
</reference>
<evidence type="ECO:0000313" key="2">
    <source>
        <dbReference type="Proteomes" id="UP000327157"/>
    </source>
</evidence>
<accession>A0A5N5H4U8</accession>
<comment type="caution">
    <text evidence="1">The sequence shown here is derived from an EMBL/GenBank/DDBJ whole genome shotgun (WGS) entry which is preliminary data.</text>
</comment>
<dbReference type="AlphaFoldDB" id="A0A5N5H4U8"/>
<reference evidence="1 2" key="1">
    <citation type="submission" date="2019-09" db="EMBL/GenBank/DDBJ databases">
        <authorList>
            <person name="Ou C."/>
        </authorList>
    </citation>
    <scope>NUCLEOTIDE SEQUENCE [LARGE SCALE GENOMIC DNA]</scope>
    <source>
        <strain evidence="1">S2</strain>
        <tissue evidence="1">Leaf</tissue>
    </source>
</reference>
<keyword evidence="2" id="KW-1185">Reference proteome</keyword>
<proteinExistence type="predicted"/>
<protein>
    <submittedName>
        <fullName evidence="1">Uncharacterized protein</fullName>
    </submittedName>
</protein>
<name>A0A5N5H4U8_9ROSA</name>